<dbReference type="SUPFAM" id="SSF52540">
    <property type="entry name" value="P-loop containing nucleoside triphosphate hydrolases"/>
    <property type="match status" value="1"/>
</dbReference>
<proteinExistence type="predicted"/>
<name>A0AB33Z436_9GAMM</name>
<dbReference type="AlphaFoldDB" id="A0AB33Z436"/>
<sequence>MNTHNKKQLWLLAGGNGAGKSTFYRTRLEPLGMAFINADILAQQLYPNKAEQRSYEAAKIAENIRLELLNEGRSFCFETVFSHPSKIDFIAKAKALGYEIVLVYIHLETASLNQARVSQRVSEGGHHVPNNKVISRLPRVMKNIKQVLPLCDFSYLLDNSRLDNPFQQIAEIRNGQINLIKEPVPTWATELLANYFR</sequence>
<comment type="caution">
    <text evidence="1">The sequence shown here is derived from an EMBL/GenBank/DDBJ whole genome shotgun (WGS) entry which is preliminary data.</text>
</comment>
<dbReference type="RefSeq" id="WP_016389763.1">
    <property type="nucleotide sequence ID" value="NZ_KE646805.1"/>
</dbReference>
<dbReference type="Pfam" id="PF13671">
    <property type="entry name" value="AAA_33"/>
    <property type="match status" value="1"/>
</dbReference>
<protein>
    <recommendedName>
        <fullName evidence="3">UDP-N-acetylglucosamine kinase</fullName>
    </recommendedName>
</protein>
<evidence type="ECO:0000313" key="1">
    <source>
        <dbReference type="EMBL" id="EPD14226.1"/>
    </source>
</evidence>
<keyword evidence="2" id="KW-1185">Reference proteome</keyword>
<evidence type="ECO:0008006" key="3">
    <source>
        <dbReference type="Google" id="ProtNLM"/>
    </source>
</evidence>
<organism evidence="1 2">
    <name type="scientific">Cycloclasticus pugetii</name>
    <dbReference type="NCBI Taxonomy" id="34068"/>
    <lineage>
        <taxon>Bacteria</taxon>
        <taxon>Pseudomonadati</taxon>
        <taxon>Pseudomonadota</taxon>
        <taxon>Gammaproteobacteria</taxon>
        <taxon>Thiotrichales</taxon>
        <taxon>Piscirickettsiaceae</taxon>
        <taxon>Cycloclasticus</taxon>
    </lineage>
</organism>
<dbReference type="EMBL" id="ASHL01000001">
    <property type="protein sequence ID" value="EPD14226.1"/>
    <property type="molecule type" value="Genomic_DNA"/>
</dbReference>
<gene>
    <name evidence="1" type="ORF">L196_01975</name>
</gene>
<dbReference type="InterPro" id="IPR027417">
    <property type="entry name" value="P-loop_NTPase"/>
</dbReference>
<dbReference type="PANTHER" id="PTHR39206:SF1">
    <property type="entry name" value="SLL8004 PROTEIN"/>
    <property type="match status" value="1"/>
</dbReference>
<dbReference type="Gene3D" id="3.40.50.300">
    <property type="entry name" value="P-loop containing nucleotide triphosphate hydrolases"/>
    <property type="match status" value="1"/>
</dbReference>
<evidence type="ECO:0000313" key="2">
    <source>
        <dbReference type="Proteomes" id="UP000015462"/>
    </source>
</evidence>
<dbReference type="Proteomes" id="UP000015462">
    <property type="component" value="Unassembled WGS sequence"/>
</dbReference>
<dbReference type="PANTHER" id="PTHR39206">
    <property type="entry name" value="SLL8004 PROTEIN"/>
    <property type="match status" value="1"/>
</dbReference>
<reference evidence="1 2" key="1">
    <citation type="journal article" date="2013" name="Genome Announc.">
        <title>Genome Sequence of the Pyrene- and Fluoranthene-Degrading Bacterium Cycloclasticus sp. Strain PY97M.</title>
        <authorList>
            <person name="Cui Z."/>
            <person name="Xu G."/>
            <person name="Li Q."/>
            <person name="Gao W."/>
            <person name="Zheng L."/>
        </authorList>
    </citation>
    <scope>NUCLEOTIDE SEQUENCE [LARGE SCALE GENOMIC DNA]</scope>
    <source>
        <strain evidence="1 2">PY97M</strain>
    </source>
</reference>
<accession>A0AB33Z436</accession>